<gene>
    <name evidence="2" type="ORF">LCGC14_0234810</name>
</gene>
<organism evidence="2">
    <name type="scientific">marine sediment metagenome</name>
    <dbReference type="NCBI Taxonomy" id="412755"/>
    <lineage>
        <taxon>unclassified sequences</taxon>
        <taxon>metagenomes</taxon>
        <taxon>ecological metagenomes</taxon>
    </lineage>
</organism>
<evidence type="ECO:0000256" key="1">
    <source>
        <dbReference type="SAM" id="Phobius"/>
    </source>
</evidence>
<keyword evidence="1" id="KW-0812">Transmembrane</keyword>
<proteinExistence type="predicted"/>
<keyword evidence="1" id="KW-1133">Transmembrane helix</keyword>
<keyword evidence="1" id="KW-0472">Membrane</keyword>
<protein>
    <submittedName>
        <fullName evidence="2">Uncharacterized protein</fullName>
    </submittedName>
</protein>
<accession>A0A0F9U8T4</accession>
<evidence type="ECO:0000313" key="2">
    <source>
        <dbReference type="EMBL" id="KKN89635.1"/>
    </source>
</evidence>
<feature type="transmembrane region" description="Helical" evidence="1">
    <location>
        <begin position="6"/>
        <end position="22"/>
    </location>
</feature>
<comment type="caution">
    <text evidence="2">The sequence shown here is derived from an EMBL/GenBank/DDBJ whole genome shotgun (WGS) entry which is preliminary data.</text>
</comment>
<name>A0A0F9U8T4_9ZZZZ</name>
<dbReference type="AlphaFoldDB" id="A0A0F9U8T4"/>
<sequence length="57" mass="6325">MVWLMVLIVGLLGIVATPWLYFRWGSGEGSRELLMGHVIIMAMFGCVVAWSIIELTG</sequence>
<reference evidence="2" key="1">
    <citation type="journal article" date="2015" name="Nature">
        <title>Complex archaea that bridge the gap between prokaryotes and eukaryotes.</title>
        <authorList>
            <person name="Spang A."/>
            <person name="Saw J.H."/>
            <person name="Jorgensen S.L."/>
            <person name="Zaremba-Niedzwiedzka K."/>
            <person name="Martijn J."/>
            <person name="Lind A.E."/>
            <person name="van Eijk R."/>
            <person name="Schleper C."/>
            <person name="Guy L."/>
            <person name="Ettema T.J."/>
        </authorList>
    </citation>
    <scope>NUCLEOTIDE SEQUENCE</scope>
</reference>
<dbReference type="EMBL" id="LAZR01000116">
    <property type="protein sequence ID" value="KKN89635.1"/>
    <property type="molecule type" value="Genomic_DNA"/>
</dbReference>
<feature type="transmembrane region" description="Helical" evidence="1">
    <location>
        <begin position="34"/>
        <end position="53"/>
    </location>
</feature>